<reference evidence="2" key="1">
    <citation type="journal article" date="2020" name="mSystems">
        <title>Genome- and Community-Level Interaction Insights into Carbon Utilization and Element Cycling Functions of Hydrothermarchaeota in Hydrothermal Sediment.</title>
        <authorList>
            <person name="Zhou Z."/>
            <person name="Liu Y."/>
            <person name="Xu W."/>
            <person name="Pan J."/>
            <person name="Luo Z.H."/>
            <person name="Li M."/>
        </authorList>
    </citation>
    <scope>NUCLEOTIDE SEQUENCE [LARGE SCALE GENOMIC DNA]</scope>
    <source>
        <strain evidence="2">SpSt-418</strain>
    </source>
</reference>
<dbReference type="EMBL" id="DSRU01000197">
    <property type="protein sequence ID" value="HFM98716.1"/>
    <property type="molecule type" value="Genomic_DNA"/>
</dbReference>
<protein>
    <recommendedName>
        <fullName evidence="1">DUF6883 domain-containing protein</fullName>
    </recommendedName>
</protein>
<name>A0A7C3PIL8_9CYAN</name>
<proteinExistence type="predicted"/>
<comment type="caution">
    <text evidence="2">The sequence shown here is derived from an EMBL/GenBank/DDBJ whole genome shotgun (WGS) entry which is preliminary data.</text>
</comment>
<organism evidence="2">
    <name type="scientific">Oscillatoriales cyanobacterium SpSt-418</name>
    <dbReference type="NCBI Taxonomy" id="2282169"/>
    <lineage>
        <taxon>Bacteria</taxon>
        <taxon>Bacillati</taxon>
        <taxon>Cyanobacteriota</taxon>
        <taxon>Cyanophyceae</taxon>
        <taxon>Oscillatoriophycideae</taxon>
        <taxon>Oscillatoriales</taxon>
    </lineage>
</organism>
<feature type="domain" description="DUF6883" evidence="1">
    <location>
        <begin position="6"/>
        <end position="106"/>
    </location>
</feature>
<evidence type="ECO:0000259" key="1">
    <source>
        <dbReference type="Pfam" id="PF21814"/>
    </source>
</evidence>
<gene>
    <name evidence="2" type="ORF">ENR64_13360</name>
</gene>
<dbReference type="AlphaFoldDB" id="A0A7C3PIL8"/>
<dbReference type="InterPro" id="IPR049250">
    <property type="entry name" value="DUF6883"/>
</dbReference>
<dbReference type="Pfam" id="PF21814">
    <property type="entry name" value="DUF6883"/>
    <property type="match status" value="1"/>
</dbReference>
<accession>A0A7C3PIL8</accession>
<sequence length="110" mass="12453">MAILDENAVIATAKLTQYLLVPLPKDDKSQFLAIAGYTLDNWQQLEQDLREQILPLEAKLTMETSYGQKYVITGNLIGPNNKTIRVKTIWIVTNQVTRFVTLFPTKAVSE</sequence>
<evidence type="ECO:0000313" key="2">
    <source>
        <dbReference type="EMBL" id="HFM98716.1"/>
    </source>
</evidence>